<accession>A0AB39CDB6</accession>
<organism evidence="1">
    <name type="scientific">Pseudomonas phage RVTF4</name>
    <dbReference type="NCBI Taxonomy" id="3236931"/>
    <lineage>
        <taxon>Viruses</taxon>
    </lineage>
</organism>
<sequence length="154" mass="17526">MLYPVVKRSLFEECGIDLGENRYYKEDSVDQHVIEKIILTHAEWLSKDQTGAIVGYDPETHIQIGCRLVLSQDNTAHPDDIFWVSMEGDERSTMFELLQEGIQSVVNMSANTHMYTIRDQVKRGWAMGTDIDGKPVALCANFVFVVDGIMRRGK</sequence>
<dbReference type="EMBL" id="PQ015378">
    <property type="protein sequence ID" value="XDJ14917.1"/>
    <property type="molecule type" value="Genomic_DNA"/>
</dbReference>
<proteinExistence type="predicted"/>
<evidence type="ECO:0000313" key="1">
    <source>
        <dbReference type="EMBL" id="XDJ14917.1"/>
    </source>
</evidence>
<reference evidence="1" key="1">
    <citation type="submission" date="2024-07" db="EMBL/GenBank/DDBJ databases">
        <authorList>
            <person name="Bringhurst R.M."/>
            <person name="Homer T.E."/>
        </authorList>
    </citation>
    <scope>NUCLEOTIDE SEQUENCE</scope>
</reference>
<name>A0AB39CDB6_9VIRU</name>
<protein>
    <submittedName>
        <fullName evidence="1">Uncharacterized protein</fullName>
    </submittedName>
</protein>